<dbReference type="PANTHER" id="PTHR34989">
    <property type="entry name" value="PROTEIN HDED"/>
    <property type="match status" value="1"/>
</dbReference>
<sequence length="178" mass="18218">MAKAKSAKASGKTMTILGAVTIILGIFALLVPNLTGFSIALLIGMLVLAGGVFRLFWALQAGSFGKGLLGAGLGLLTILAGLVLLFNPVLLSGVLTVVLALYFIVDGIAELAAGFGTTGASSGGRGWLLFGGVVSILLGVMLWMQFPFSGIWALGILFGIKLFFVGMIMIAGGRALRA</sequence>
<dbReference type="RefSeq" id="WP_345552118.1">
    <property type="nucleotide sequence ID" value="NZ_BAABRT010000023.1"/>
</dbReference>
<feature type="transmembrane region" description="Helical" evidence="1">
    <location>
        <begin position="152"/>
        <end position="172"/>
    </location>
</feature>
<reference evidence="2 3" key="1">
    <citation type="submission" date="2024-02" db="EMBL/GenBank/DDBJ databases">
        <title>Microbulbifer aestuariivivens NBRC 112533.</title>
        <authorList>
            <person name="Ichikawa N."/>
            <person name="Katano-Makiyama Y."/>
            <person name="Hidaka K."/>
        </authorList>
    </citation>
    <scope>NUCLEOTIDE SEQUENCE [LARGE SCALE GENOMIC DNA]</scope>
    <source>
        <strain evidence="2 3">NBRC 112533</strain>
    </source>
</reference>
<name>A0ABP9WU26_9GAMM</name>
<dbReference type="Pfam" id="PF03729">
    <property type="entry name" value="DUF308"/>
    <property type="match status" value="2"/>
</dbReference>
<proteinExistence type="predicted"/>
<keyword evidence="1" id="KW-0812">Transmembrane</keyword>
<evidence type="ECO:0000256" key="1">
    <source>
        <dbReference type="SAM" id="Phobius"/>
    </source>
</evidence>
<feature type="transmembrane region" description="Helical" evidence="1">
    <location>
        <begin position="37"/>
        <end position="56"/>
    </location>
</feature>
<keyword evidence="1" id="KW-1133">Transmembrane helix</keyword>
<organism evidence="2 3">
    <name type="scientific">Microbulbifer aestuariivivens</name>
    <dbReference type="NCBI Taxonomy" id="1908308"/>
    <lineage>
        <taxon>Bacteria</taxon>
        <taxon>Pseudomonadati</taxon>
        <taxon>Pseudomonadota</taxon>
        <taxon>Gammaproteobacteria</taxon>
        <taxon>Cellvibrionales</taxon>
        <taxon>Microbulbiferaceae</taxon>
        <taxon>Microbulbifer</taxon>
    </lineage>
</organism>
<dbReference type="InterPro" id="IPR005325">
    <property type="entry name" value="DUF308_memb"/>
</dbReference>
<feature type="transmembrane region" description="Helical" evidence="1">
    <location>
        <begin position="127"/>
        <end position="146"/>
    </location>
</feature>
<feature type="transmembrane region" description="Helical" evidence="1">
    <location>
        <begin position="68"/>
        <end position="86"/>
    </location>
</feature>
<dbReference type="Proteomes" id="UP001408594">
    <property type="component" value="Unassembled WGS sequence"/>
</dbReference>
<gene>
    <name evidence="2" type="ORF">Maes01_02581</name>
</gene>
<dbReference type="PANTHER" id="PTHR34989:SF1">
    <property type="entry name" value="PROTEIN HDED"/>
    <property type="match status" value="1"/>
</dbReference>
<feature type="transmembrane region" description="Helical" evidence="1">
    <location>
        <begin position="12"/>
        <end position="31"/>
    </location>
</feature>
<dbReference type="EMBL" id="BAABRT010000023">
    <property type="protein sequence ID" value="GAA5525996.1"/>
    <property type="molecule type" value="Genomic_DNA"/>
</dbReference>
<dbReference type="InterPro" id="IPR052712">
    <property type="entry name" value="Acid_resist_chaperone_HdeD"/>
</dbReference>
<comment type="caution">
    <text evidence="2">The sequence shown here is derived from an EMBL/GenBank/DDBJ whole genome shotgun (WGS) entry which is preliminary data.</text>
</comment>
<accession>A0ABP9WU26</accession>
<protein>
    <recommendedName>
        <fullName evidence="4">HdeD family acid-resistance protein</fullName>
    </recommendedName>
</protein>
<evidence type="ECO:0008006" key="4">
    <source>
        <dbReference type="Google" id="ProtNLM"/>
    </source>
</evidence>
<evidence type="ECO:0000313" key="2">
    <source>
        <dbReference type="EMBL" id="GAA5525996.1"/>
    </source>
</evidence>
<keyword evidence="1" id="KW-0472">Membrane</keyword>
<evidence type="ECO:0000313" key="3">
    <source>
        <dbReference type="Proteomes" id="UP001408594"/>
    </source>
</evidence>
<feature type="transmembrane region" description="Helical" evidence="1">
    <location>
        <begin position="92"/>
        <end position="115"/>
    </location>
</feature>
<keyword evidence="3" id="KW-1185">Reference proteome</keyword>